<protein>
    <submittedName>
        <fullName evidence="2">Uncharacterized protein</fullName>
    </submittedName>
</protein>
<feature type="region of interest" description="Disordered" evidence="1">
    <location>
        <begin position="45"/>
        <end position="235"/>
    </location>
</feature>
<feature type="compositionally biased region" description="Polar residues" evidence="1">
    <location>
        <begin position="381"/>
        <end position="395"/>
    </location>
</feature>
<sequence>MLHRSLAHTFHDKENTYHLPSRTPLRIGLAGSSFATAGARTVGRPNVKTPFTKTSVLLGGKPPQTTQTGRGKEKIWTEGGVNLGNSKTGEGKDGQMIEPRRLFTLQTNRGSPKASGTLQLNSSSKDGALAKPNSNQPPPTLKKSRPAPTPQHVLRTPHPTQRTSLGQSHSPTQQLTNILSTPLPSTNRTRRRSKQLHTPLSSSTSSNNLSRSPNKSSNVLSTHSPSRQVDPGFSTPAARMRYPVVDFEIEDPDVLGAGPGLGELVEENVLEIEEEDDEIEEMNRGFVDEPFELPYDTLDMTDLGQRVRSTAIFLGGSSFFDLPPPVDIVLDDDYRDGSLDLNLKDLNSDEELYVLLNQPRCPTPSTISARANSNSRDSRSTCIGFSSLPPSVLSTTKRDAPSSASNHLSTVRAPSSTPSVSRRPLSSVSTSSKSSATATTKTQNGPPPTIRPLSIMSSTTPSASSLSGSKIVRPGAPSALRQSRATPEQKGVSSGSARLNGKSKWAALQARDHRLGRELLAGLATELDQDQTHDDLFEGFEF</sequence>
<organism evidence="2">
    <name type="scientific">Phaffia rhodozyma</name>
    <name type="common">Yeast</name>
    <name type="synonym">Xanthophyllomyces dendrorhous</name>
    <dbReference type="NCBI Taxonomy" id="264483"/>
    <lineage>
        <taxon>Eukaryota</taxon>
        <taxon>Fungi</taxon>
        <taxon>Dikarya</taxon>
        <taxon>Basidiomycota</taxon>
        <taxon>Agaricomycotina</taxon>
        <taxon>Tremellomycetes</taxon>
        <taxon>Cystofilobasidiales</taxon>
        <taxon>Mrakiaceae</taxon>
        <taxon>Phaffia</taxon>
    </lineage>
</organism>
<feature type="compositionally biased region" description="Low complexity" evidence="1">
    <location>
        <begin position="409"/>
        <end position="442"/>
    </location>
</feature>
<reference evidence="2" key="1">
    <citation type="submission" date="2014-08" db="EMBL/GenBank/DDBJ databases">
        <authorList>
            <person name="Sharma Rahul"/>
            <person name="Thines Marco"/>
        </authorList>
    </citation>
    <scope>NUCLEOTIDE SEQUENCE</scope>
</reference>
<dbReference type="AlphaFoldDB" id="A0A0F7SLB1"/>
<dbReference type="EMBL" id="LN483326">
    <property type="protein sequence ID" value="CDZ98209.1"/>
    <property type="molecule type" value="Genomic_DNA"/>
</dbReference>
<feature type="compositionally biased region" description="Low complexity" evidence="1">
    <location>
        <begin position="454"/>
        <end position="469"/>
    </location>
</feature>
<feature type="region of interest" description="Disordered" evidence="1">
    <location>
        <begin position="363"/>
        <end position="505"/>
    </location>
</feature>
<feature type="compositionally biased region" description="Polar residues" evidence="1">
    <location>
        <begin position="158"/>
        <end position="187"/>
    </location>
</feature>
<accession>A0A0F7SLB1</accession>
<proteinExistence type="predicted"/>
<feature type="compositionally biased region" description="Basic and acidic residues" evidence="1">
    <location>
        <begin position="89"/>
        <end position="101"/>
    </location>
</feature>
<evidence type="ECO:0000313" key="2">
    <source>
        <dbReference type="EMBL" id="CDZ98209.1"/>
    </source>
</evidence>
<feature type="compositionally biased region" description="Polar residues" evidence="1">
    <location>
        <begin position="480"/>
        <end position="497"/>
    </location>
</feature>
<feature type="compositionally biased region" description="Polar residues" evidence="1">
    <location>
        <begin position="104"/>
        <end position="125"/>
    </location>
</feature>
<feature type="compositionally biased region" description="Low complexity" evidence="1">
    <location>
        <begin position="198"/>
        <end position="213"/>
    </location>
</feature>
<name>A0A0F7SLB1_PHARH</name>
<feature type="compositionally biased region" description="Polar residues" evidence="1">
    <location>
        <begin position="214"/>
        <end position="227"/>
    </location>
</feature>
<evidence type="ECO:0000256" key="1">
    <source>
        <dbReference type="SAM" id="MobiDB-lite"/>
    </source>
</evidence>